<dbReference type="EC" id="6.3.5.5" evidence="12"/>
<keyword evidence="5 12" id="KW-0547">Nucleotide-binding</keyword>
<dbReference type="FunFam" id="3.50.30.20:FF:000001">
    <property type="entry name" value="Carbamoyl-phosphate synthase small chain"/>
    <property type="match status" value="1"/>
</dbReference>
<dbReference type="UniPathway" id="UPA00068">
    <property type="reaction ID" value="UER00171"/>
</dbReference>
<dbReference type="SUPFAM" id="SSF52317">
    <property type="entry name" value="Class I glutamine amidotransferase-like"/>
    <property type="match status" value="1"/>
</dbReference>
<dbReference type="InterPro" id="IPR035686">
    <property type="entry name" value="CPSase_GATase1"/>
</dbReference>
<protein>
    <recommendedName>
        <fullName evidence="12">Carbamoyl phosphate synthase small chain</fullName>
        <ecNumber evidence="12">6.3.5.5</ecNumber>
    </recommendedName>
    <alternativeName>
        <fullName evidence="12">Carbamoyl phosphate synthetase glutamine chain</fullName>
    </alternativeName>
</protein>
<dbReference type="GO" id="GO:0006541">
    <property type="term" value="P:glutamine metabolic process"/>
    <property type="evidence" value="ECO:0007669"/>
    <property type="project" value="InterPro"/>
</dbReference>
<dbReference type="GO" id="GO:0004359">
    <property type="term" value="F:glutaminase activity"/>
    <property type="evidence" value="ECO:0007669"/>
    <property type="project" value="RHEA"/>
</dbReference>
<dbReference type="Pfam" id="PF00117">
    <property type="entry name" value="GATase"/>
    <property type="match status" value="1"/>
</dbReference>
<evidence type="ECO:0000256" key="12">
    <source>
        <dbReference type="HAMAP-Rule" id="MF_01209"/>
    </source>
</evidence>
<dbReference type="NCBIfam" id="NF009475">
    <property type="entry name" value="PRK12838.1"/>
    <property type="match status" value="1"/>
</dbReference>
<feature type="binding site" evidence="12">
    <location>
        <position position="275"/>
    </location>
    <ligand>
        <name>L-glutamine</name>
        <dbReference type="ChEBI" id="CHEBI:58359"/>
    </ligand>
</feature>
<dbReference type="InterPro" id="IPR017926">
    <property type="entry name" value="GATASE"/>
</dbReference>
<dbReference type="InterPro" id="IPR036480">
    <property type="entry name" value="CarbP_synth_ssu_N_sf"/>
</dbReference>
<accession>A0A1L1WCW0</accession>
<dbReference type="GO" id="GO:0009507">
    <property type="term" value="C:chloroplast"/>
    <property type="evidence" value="ECO:0007669"/>
    <property type="project" value="UniProtKB-SubCell"/>
</dbReference>
<feature type="domain" description="Carbamoyl-phosphate synthase small subunit N-terminal" evidence="13">
    <location>
        <begin position="6"/>
        <end position="136"/>
    </location>
</feature>
<geneLocation type="chloroplast" evidence="14"/>
<evidence type="ECO:0000256" key="10">
    <source>
        <dbReference type="ARBA" id="ARBA00048816"/>
    </source>
</evidence>
<reference evidence="14" key="1">
    <citation type="submission" date="2014-03" db="EMBL/GenBank/DDBJ databases">
        <title>Molecular Investigation of Pacific North American Membranoptera.</title>
        <authorList>
            <person name="Hughey J.R."/>
            <person name="Hommersand M.H."/>
            <person name="Miller K.A."/>
            <person name="Fuller T."/>
            <person name="Lin S.-M."/>
        </authorList>
    </citation>
    <scope>NUCLEOTIDE SEQUENCE</scope>
</reference>
<keyword evidence="14" id="KW-0150">Chloroplast</keyword>
<comment type="subcellular location">
    <subcellularLocation>
        <location evidence="12">Plastid</location>
        <location evidence="12">Chloroplast</location>
    </subcellularLocation>
</comment>
<keyword evidence="8 12" id="KW-0665">Pyrimidine biosynthesis</keyword>
<feature type="binding site" evidence="12">
    <location>
        <position position="50"/>
    </location>
    <ligand>
        <name>L-glutamine</name>
        <dbReference type="ChEBI" id="CHEBI:58359"/>
    </ligand>
</feature>
<evidence type="ECO:0000256" key="6">
    <source>
        <dbReference type="ARBA" id="ARBA00022840"/>
    </source>
</evidence>
<keyword evidence="7 12" id="KW-0315">Glutamine amidotransferase</keyword>
<dbReference type="InterPro" id="IPR006274">
    <property type="entry name" value="CarbamoylP_synth_ssu"/>
</dbReference>
<dbReference type="GO" id="GO:0005524">
    <property type="term" value="F:ATP binding"/>
    <property type="evidence" value="ECO:0007669"/>
    <property type="project" value="UniProtKB-UniRule"/>
</dbReference>
<dbReference type="EMBL" id="KJ513670">
    <property type="protein sequence ID" value="AHZ94612.1"/>
    <property type="molecule type" value="Genomic_DNA"/>
</dbReference>
<dbReference type="Pfam" id="PF00988">
    <property type="entry name" value="CPSase_sm_chain"/>
    <property type="match status" value="1"/>
</dbReference>
<keyword evidence="12" id="KW-0055">Arginine biosynthesis</keyword>
<sequence>MLNIFYPAVLSLDDGSIYKGWSFFKYFTSYGEIVFNTGMTGYQEIVTDPSYSGQMVVFTYPEIGNTGFNHIDSESNFIHVKGIIAKNICLHPSNWRTTTSIKEYILNKQIPHIFGLDTRALTRNLRMKGVMTGYISNKVLVIDNWSVLKRIVNLDLVKQVTTSNIFHLKQKNNYSFNLLTYLNCRIGQDKIIDKGICIVLINFGVKNNIVLRLLSYGCNIYILPATTNYTEILKYKPDGIILSNGPGNPSNLSYSINTIKKIIYYSNIPIFGICMGHQLLSLALGACTFKLKFGHRGLNHPSGLHQYSEITSQNHGFAVSLDNMMKNSILKNKIIKITHLNLNDLTIGGILHNNKPIFSVQYHPEASPGPHDSDYLFKCFIELISLIKFNKNI</sequence>
<feature type="binding site" evidence="12">
    <location>
        <position position="316"/>
    </location>
    <ligand>
        <name>L-glutamine</name>
        <dbReference type="ChEBI" id="CHEBI:58359"/>
    </ligand>
</feature>
<feature type="active site" evidence="12">
    <location>
        <position position="365"/>
    </location>
</feature>
<organism evidence="14">
    <name type="scientific">Membranoptera weeksiae</name>
    <dbReference type="NCBI Taxonomy" id="158720"/>
    <lineage>
        <taxon>Eukaryota</taxon>
        <taxon>Rhodophyta</taxon>
        <taxon>Florideophyceae</taxon>
        <taxon>Rhodymeniophycidae</taxon>
        <taxon>Ceramiales</taxon>
        <taxon>Delesseriaceae</taxon>
        <taxon>Membranoptera</taxon>
    </lineage>
</organism>
<evidence type="ECO:0000256" key="3">
    <source>
        <dbReference type="ARBA" id="ARBA00007800"/>
    </source>
</evidence>
<dbReference type="AlphaFoldDB" id="A0A1L1WCW0"/>
<dbReference type="CDD" id="cd01744">
    <property type="entry name" value="GATase1_CPSase"/>
    <property type="match status" value="1"/>
</dbReference>
<comment type="subunit">
    <text evidence="9">Heterodimer composed of 2 chains; the small (or glutamine) chain promotes the hydrolysis of glutamine to ammonia, which is used by the large (or ammonia) chain to synthesize carbamoyl phosphate.</text>
</comment>
<dbReference type="InterPro" id="IPR002474">
    <property type="entry name" value="CarbamoylP_synth_ssu_N"/>
</dbReference>
<feature type="binding site" evidence="12">
    <location>
        <position position="247"/>
    </location>
    <ligand>
        <name>L-glutamine</name>
        <dbReference type="ChEBI" id="CHEBI:58359"/>
    </ligand>
</feature>
<keyword evidence="4 12" id="KW-0436">Ligase</keyword>
<keyword evidence="12" id="KW-0028">Amino-acid biosynthesis</keyword>
<dbReference type="InterPro" id="IPR050472">
    <property type="entry name" value="Anth_synth/Amidotransfase"/>
</dbReference>
<feature type="binding site" evidence="12">
    <location>
        <position position="317"/>
    </location>
    <ligand>
        <name>L-glutamine</name>
        <dbReference type="ChEBI" id="CHEBI:58359"/>
    </ligand>
</feature>
<dbReference type="SUPFAM" id="SSF52021">
    <property type="entry name" value="Carbamoyl phosphate synthetase, small subunit N-terminal domain"/>
    <property type="match status" value="1"/>
</dbReference>
<comment type="function">
    <text evidence="12">Small subunit of the glutamine-dependent carbamoyl phosphate synthetase (CPSase). CPSase catalyzes the formation of carbamoyl phosphate from the ammonia moiety of glutamine, carbonate, and phosphate donated by ATP, constituting the first step of 2 biosynthetic pathways, one leading to arginine and/or urea and the other to pyrimidine nucleotides. The small subunit (glutamine amidotransferase) binds and cleaves glutamine to supply the large subunit with the substrate ammonia.</text>
</comment>
<evidence type="ECO:0000256" key="7">
    <source>
        <dbReference type="ARBA" id="ARBA00022962"/>
    </source>
</evidence>
<dbReference type="Gene3D" id="3.40.50.880">
    <property type="match status" value="1"/>
</dbReference>
<dbReference type="SMART" id="SM01097">
    <property type="entry name" value="CPSase_sm_chain"/>
    <property type="match status" value="1"/>
</dbReference>
<evidence type="ECO:0000256" key="5">
    <source>
        <dbReference type="ARBA" id="ARBA00022741"/>
    </source>
</evidence>
<evidence type="ECO:0000256" key="9">
    <source>
        <dbReference type="ARBA" id="ARBA00044031"/>
    </source>
</evidence>
<dbReference type="NCBIfam" id="TIGR01368">
    <property type="entry name" value="CPSaseIIsmall"/>
    <property type="match status" value="1"/>
</dbReference>
<dbReference type="PRINTS" id="PR00096">
    <property type="entry name" value="GATASE"/>
</dbReference>
<feature type="region of interest" description="CPSase" evidence="12">
    <location>
        <begin position="1"/>
        <end position="194"/>
    </location>
</feature>
<keyword evidence="14" id="KW-0934">Plastid</keyword>
<feature type="binding site" evidence="12">
    <location>
        <position position="278"/>
    </location>
    <ligand>
        <name>L-glutamine</name>
        <dbReference type="ChEBI" id="CHEBI:58359"/>
    </ligand>
</feature>
<dbReference type="GO" id="GO:0006207">
    <property type="term" value="P:'de novo' pyrimidine nucleobase biosynthetic process"/>
    <property type="evidence" value="ECO:0007669"/>
    <property type="project" value="InterPro"/>
</dbReference>
<evidence type="ECO:0000256" key="2">
    <source>
        <dbReference type="ARBA" id="ARBA00005077"/>
    </source>
</evidence>
<dbReference type="GO" id="GO:0006526">
    <property type="term" value="P:L-arginine biosynthetic process"/>
    <property type="evidence" value="ECO:0007669"/>
    <property type="project" value="UniProtKB-UniRule"/>
</dbReference>
<dbReference type="InterPro" id="IPR029062">
    <property type="entry name" value="Class_I_gatase-like"/>
</dbReference>
<dbReference type="PANTHER" id="PTHR43418">
    <property type="entry name" value="MULTIFUNCTIONAL TRYPTOPHAN BIOSYNTHESIS PROTEIN-RELATED"/>
    <property type="match status" value="1"/>
</dbReference>
<keyword evidence="6 12" id="KW-0067">ATP-binding</keyword>
<proteinExistence type="inferred from homology"/>
<evidence type="ECO:0000256" key="4">
    <source>
        <dbReference type="ARBA" id="ARBA00022598"/>
    </source>
</evidence>
<comment type="pathway">
    <text evidence="1 12">Pyrimidine metabolism; UMP biosynthesis via de novo pathway; (S)-dihydroorotate from bicarbonate: step 1/3.</text>
</comment>
<comment type="catalytic activity">
    <reaction evidence="10 12">
        <text>hydrogencarbonate + L-glutamine + 2 ATP + H2O = carbamoyl phosphate + L-glutamate + 2 ADP + phosphate + 2 H(+)</text>
        <dbReference type="Rhea" id="RHEA:18633"/>
        <dbReference type="ChEBI" id="CHEBI:15377"/>
        <dbReference type="ChEBI" id="CHEBI:15378"/>
        <dbReference type="ChEBI" id="CHEBI:17544"/>
        <dbReference type="ChEBI" id="CHEBI:29985"/>
        <dbReference type="ChEBI" id="CHEBI:30616"/>
        <dbReference type="ChEBI" id="CHEBI:43474"/>
        <dbReference type="ChEBI" id="CHEBI:58228"/>
        <dbReference type="ChEBI" id="CHEBI:58359"/>
        <dbReference type="ChEBI" id="CHEBI:456216"/>
        <dbReference type="EC" id="6.3.5.5"/>
    </reaction>
</comment>
<feature type="active site" description="Nucleophile" evidence="12">
    <location>
        <position position="274"/>
    </location>
</feature>
<feature type="binding site" evidence="12">
    <location>
        <position position="314"/>
    </location>
    <ligand>
        <name>L-glutamine</name>
        <dbReference type="ChEBI" id="CHEBI:58359"/>
    </ligand>
</feature>
<evidence type="ECO:0000259" key="13">
    <source>
        <dbReference type="SMART" id="SM01097"/>
    </source>
</evidence>
<dbReference type="GeneID" id="30689736"/>
<evidence type="ECO:0000256" key="11">
    <source>
        <dbReference type="ARBA" id="ARBA00049285"/>
    </source>
</evidence>
<evidence type="ECO:0000313" key="14">
    <source>
        <dbReference type="EMBL" id="AHZ94612.1"/>
    </source>
</evidence>
<dbReference type="GO" id="GO:0004088">
    <property type="term" value="F:carbamoyl-phosphate synthase (glutamine-hydrolyzing) activity"/>
    <property type="evidence" value="ECO:0007669"/>
    <property type="project" value="UniProtKB-UniRule"/>
</dbReference>
<feature type="active site" evidence="12">
    <location>
        <position position="363"/>
    </location>
</feature>
<gene>
    <name evidence="12 14" type="primary">carA</name>
</gene>
<dbReference type="PRINTS" id="PR00099">
    <property type="entry name" value="CPSGATASE"/>
</dbReference>
<comment type="similarity">
    <text evidence="3 12">Belongs to the CarA family.</text>
</comment>
<evidence type="ECO:0000256" key="8">
    <source>
        <dbReference type="ARBA" id="ARBA00022975"/>
    </source>
</evidence>
<dbReference type="PANTHER" id="PTHR43418:SF7">
    <property type="entry name" value="CARBAMOYL-PHOSPHATE SYNTHASE SMALL CHAIN"/>
    <property type="match status" value="1"/>
</dbReference>
<dbReference type="PROSITE" id="PS51273">
    <property type="entry name" value="GATASE_TYPE_1"/>
    <property type="match status" value="1"/>
</dbReference>
<name>A0A1L1WCW0_9FLOR</name>
<evidence type="ECO:0000256" key="1">
    <source>
        <dbReference type="ARBA" id="ARBA00004812"/>
    </source>
</evidence>
<comment type="subunit">
    <text evidence="12">Composed of two chains; the small (or glutamine) chain promotes the hydrolysis of glutamine to ammonia, which is used by the large (or ammonia) chain to synthesize carbamoyl phosphate. Tetramer of heterodimers (alpha,beta)4.</text>
</comment>
<dbReference type="Gene3D" id="3.50.30.20">
    <property type="entry name" value="Carbamoyl-phosphate synthase small subunit, N-terminal domain"/>
    <property type="match status" value="1"/>
</dbReference>
<dbReference type="UniPathway" id="UPA00070">
    <property type="reaction ID" value="UER00115"/>
</dbReference>
<comment type="catalytic activity">
    <reaction evidence="11 12">
        <text>L-glutamine + H2O = L-glutamate + NH4(+)</text>
        <dbReference type="Rhea" id="RHEA:15889"/>
        <dbReference type="ChEBI" id="CHEBI:15377"/>
        <dbReference type="ChEBI" id="CHEBI:28938"/>
        <dbReference type="ChEBI" id="CHEBI:29985"/>
        <dbReference type="ChEBI" id="CHEBI:58359"/>
    </reaction>
</comment>
<dbReference type="HAMAP" id="MF_01209">
    <property type="entry name" value="CPSase_S_chain"/>
    <property type="match status" value="1"/>
</dbReference>
<dbReference type="RefSeq" id="YP_009332598.1">
    <property type="nucleotide sequence ID" value="NC_032396.1"/>
</dbReference>
<feature type="binding site" evidence="12">
    <location>
        <position position="245"/>
    </location>
    <ligand>
        <name>L-glutamine</name>
        <dbReference type="ChEBI" id="CHEBI:58359"/>
    </ligand>
</feature>
<comment type="pathway">
    <text evidence="2 12">Amino-acid biosynthesis; L-arginine biosynthesis; carbamoyl phosphate from bicarbonate: step 1/1.</text>
</comment>
<dbReference type="GO" id="GO:0044205">
    <property type="term" value="P:'de novo' UMP biosynthetic process"/>
    <property type="evidence" value="ECO:0007669"/>
    <property type="project" value="UniProtKB-UniRule"/>
</dbReference>